<proteinExistence type="predicted"/>
<dbReference type="InterPro" id="IPR013094">
    <property type="entry name" value="AB_hydrolase_3"/>
</dbReference>
<keyword evidence="3" id="KW-1185">Reference proteome</keyword>
<evidence type="ECO:0000313" key="2">
    <source>
        <dbReference type="EMBL" id="KAK2771989.1"/>
    </source>
</evidence>
<dbReference type="Proteomes" id="UP001281614">
    <property type="component" value="Unassembled WGS sequence"/>
</dbReference>
<name>A0AAD9YQJ7_COLKA</name>
<dbReference type="SUPFAM" id="SSF53474">
    <property type="entry name" value="alpha/beta-Hydrolases"/>
    <property type="match status" value="1"/>
</dbReference>
<dbReference type="AlphaFoldDB" id="A0AAD9YQJ7"/>
<feature type="domain" description="Alpha/beta hydrolase fold-3" evidence="1">
    <location>
        <begin position="69"/>
        <end position="197"/>
    </location>
</feature>
<dbReference type="Pfam" id="PF07859">
    <property type="entry name" value="Abhydrolase_3"/>
    <property type="match status" value="1"/>
</dbReference>
<protein>
    <submittedName>
        <fullName evidence="2">Carboxylesterase 3</fullName>
    </submittedName>
</protein>
<dbReference type="GO" id="GO:0016787">
    <property type="term" value="F:hydrolase activity"/>
    <property type="evidence" value="ECO:0007669"/>
    <property type="project" value="InterPro"/>
</dbReference>
<dbReference type="Gene3D" id="3.40.50.1820">
    <property type="entry name" value="alpha/beta hydrolase"/>
    <property type="match status" value="1"/>
</dbReference>
<reference evidence="2" key="1">
    <citation type="submission" date="2023-02" db="EMBL/GenBank/DDBJ databases">
        <title>Colletotrichum kahawae CIFC_Que2 genome sequencing and assembly.</title>
        <authorList>
            <person name="Baroncelli R."/>
        </authorList>
    </citation>
    <scope>NUCLEOTIDE SEQUENCE</scope>
    <source>
        <strain evidence="2">CIFC_Que2</strain>
    </source>
</reference>
<evidence type="ECO:0000259" key="1">
    <source>
        <dbReference type="Pfam" id="PF07859"/>
    </source>
</evidence>
<dbReference type="EMBL" id="VYYT01000073">
    <property type="protein sequence ID" value="KAK2771989.1"/>
    <property type="molecule type" value="Genomic_DNA"/>
</dbReference>
<sequence length="346" mass="38398">MSSPTVSARPTKERRLKFDELVNALLSDPPSKFDPFRIYRSHYTSDDIDIGVDVLLPKSMKAQGLRPVIVRIHGGFLVTGSSLFPAWFTTWILDYAELHGAVIVSPDYRLLPEAKGVDILQDLNNFWSWLGGGGVEHSLASVGLSNIKLDLDRLLVVGESAGGYLALQSVLHGFASPGGMILAYPMIDLESPHYTRRYNKPIVGVPNFPDEIIREFLTSPLSGSNKLLTAADPPTRLDLAMSIVQNGRFLEFLGTEDELFPLRMLNRKRRRDHPILPQCFMLHGEEDSAVPVEGTRKFVAHLKTVDPSSHVHLAIQPGDHGFDSNAKLEDEWLAKGLQGVTDAWLN</sequence>
<gene>
    <name evidence="2" type="ORF">CKAH01_14096</name>
</gene>
<evidence type="ECO:0000313" key="3">
    <source>
        <dbReference type="Proteomes" id="UP001281614"/>
    </source>
</evidence>
<accession>A0AAD9YQJ7</accession>
<dbReference type="InterPro" id="IPR050466">
    <property type="entry name" value="Carboxylest/Gibb_receptor"/>
</dbReference>
<comment type="caution">
    <text evidence="2">The sequence shown here is derived from an EMBL/GenBank/DDBJ whole genome shotgun (WGS) entry which is preliminary data.</text>
</comment>
<dbReference type="PANTHER" id="PTHR23024">
    <property type="entry name" value="ARYLACETAMIDE DEACETYLASE"/>
    <property type="match status" value="1"/>
</dbReference>
<dbReference type="InterPro" id="IPR029058">
    <property type="entry name" value="AB_hydrolase_fold"/>
</dbReference>
<organism evidence="2 3">
    <name type="scientific">Colletotrichum kahawae</name>
    <name type="common">Coffee berry disease fungus</name>
    <dbReference type="NCBI Taxonomy" id="34407"/>
    <lineage>
        <taxon>Eukaryota</taxon>
        <taxon>Fungi</taxon>
        <taxon>Dikarya</taxon>
        <taxon>Ascomycota</taxon>
        <taxon>Pezizomycotina</taxon>
        <taxon>Sordariomycetes</taxon>
        <taxon>Hypocreomycetidae</taxon>
        <taxon>Glomerellales</taxon>
        <taxon>Glomerellaceae</taxon>
        <taxon>Colletotrichum</taxon>
        <taxon>Colletotrichum gloeosporioides species complex</taxon>
    </lineage>
</organism>
<dbReference type="PANTHER" id="PTHR23024:SF24">
    <property type="entry name" value="ALPHA_BETA HYDROLASE FOLD-3 DOMAIN-CONTAINING PROTEIN"/>
    <property type="match status" value="1"/>
</dbReference>